<protein>
    <submittedName>
        <fullName evidence="1">Uncharacterized protein</fullName>
    </submittedName>
</protein>
<name>A0AB34JSB5_PRYPA</name>
<dbReference type="AlphaFoldDB" id="A0AB34JSB5"/>
<dbReference type="Proteomes" id="UP001515480">
    <property type="component" value="Unassembled WGS sequence"/>
</dbReference>
<evidence type="ECO:0000313" key="2">
    <source>
        <dbReference type="Proteomes" id="UP001515480"/>
    </source>
</evidence>
<evidence type="ECO:0000313" key="1">
    <source>
        <dbReference type="EMBL" id="KAL1523902.1"/>
    </source>
</evidence>
<dbReference type="EMBL" id="JBGBPQ010000005">
    <property type="protein sequence ID" value="KAL1523902.1"/>
    <property type="molecule type" value="Genomic_DNA"/>
</dbReference>
<organism evidence="1 2">
    <name type="scientific">Prymnesium parvum</name>
    <name type="common">Toxic golden alga</name>
    <dbReference type="NCBI Taxonomy" id="97485"/>
    <lineage>
        <taxon>Eukaryota</taxon>
        <taxon>Haptista</taxon>
        <taxon>Haptophyta</taxon>
        <taxon>Prymnesiophyceae</taxon>
        <taxon>Prymnesiales</taxon>
        <taxon>Prymnesiaceae</taxon>
        <taxon>Prymnesium</taxon>
    </lineage>
</organism>
<gene>
    <name evidence="1" type="ORF">AB1Y20_018821</name>
</gene>
<reference evidence="1 2" key="1">
    <citation type="journal article" date="2024" name="Science">
        <title>Giant polyketide synthase enzymes in the biosynthesis of giant marine polyether toxins.</title>
        <authorList>
            <person name="Fallon T.R."/>
            <person name="Shende V.V."/>
            <person name="Wierzbicki I.H."/>
            <person name="Pendleton A.L."/>
            <person name="Watervoot N.F."/>
            <person name="Auber R.P."/>
            <person name="Gonzalez D.J."/>
            <person name="Wisecaver J.H."/>
            <person name="Moore B.S."/>
        </authorList>
    </citation>
    <scope>NUCLEOTIDE SEQUENCE [LARGE SCALE GENOMIC DNA]</scope>
    <source>
        <strain evidence="1 2">12B1</strain>
    </source>
</reference>
<sequence>MVKWEGWAKNRQCPLESLDKDADGEDLGLELLPYDDGRPSPVYIMPVQAPEGGGAEDEGLGENMEDGDGGEAAATVEITAKHPLNPLGITSMTWSRLEPEGVTCDERARTHPDRQKPVLNAGFGLLDITSLFYYLLPDAWLDIQLGIAQSQLPNYARAPAHETLRTGCFCHGEENWPRMPA</sequence>
<keyword evidence="2" id="KW-1185">Reference proteome</keyword>
<accession>A0AB34JSB5</accession>
<proteinExistence type="predicted"/>
<comment type="caution">
    <text evidence="1">The sequence shown here is derived from an EMBL/GenBank/DDBJ whole genome shotgun (WGS) entry which is preliminary data.</text>
</comment>